<evidence type="ECO:0000259" key="1">
    <source>
        <dbReference type="PROSITE" id="PS50206"/>
    </source>
</evidence>
<dbReference type="STRING" id="559304.G8YDC6"/>
<proteinExistence type="predicted"/>
<dbReference type="Proteomes" id="UP000005222">
    <property type="component" value="Chromosome J"/>
</dbReference>
<dbReference type="InterPro" id="IPR036873">
    <property type="entry name" value="Rhodanese-like_dom_sf"/>
</dbReference>
<dbReference type="GO" id="GO:0005739">
    <property type="term" value="C:mitochondrion"/>
    <property type="evidence" value="ECO:0007669"/>
    <property type="project" value="TreeGrafter"/>
</dbReference>
<dbReference type="EMBL" id="FO082050">
    <property type="protein sequence ID" value="CCE82957.1"/>
    <property type="molecule type" value="Genomic_DNA"/>
</dbReference>
<dbReference type="PROSITE" id="PS50206">
    <property type="entry name" value="RHODANESE_3"/>
    <property type="match status" value="1"/>
</dbReference>
<dbReference type="eggNOG" id="KOG1530">
    <property type="taxonomic scope" value="Eukaryota"/>
</dbReference>
<dbReference type="OMA" id="YEGSWTD"/>
<evidence type="ECO:0000313" key="2">
    <source>
        <dbReference type="EMBL" id="CCE82957.1"/>
    </source>
</evidence>
<dbReference type="FunCoup" id="G8YDC6">
    <property type="interactions" value="939"/>
</dbReference>
<dbReference type="HOGENOM" id="CLU_089574_0_0_1"/>
<evidence type="ECO:0000313" key="3">
    <source>
        <dbReference type="Proteomes" id="UP000005222"/>
    </source>
</evidence>
<dbReference type="SUPFAM" id="SSF52821">
    <property type="entry name" value="Rhodanese/Cell cycle control phosphatase"/>
    <property type="match status" value="1"/>
</dbReference>
<dbReference type="SMART" id="SM00450">
    <property type="entry name" value="RHOD"/>
    <property type="match status" value="1"/>
</dbReference>
<dbReference type="InterPro" id="IPR001763">
    <property type="entry name" value="Rhodanese-like_dom"/>
</dbReference>
<dbReference type="GO" id="GO:0004792">
    <property type="term" value="F:thiosulfate-cyanide sulfurtransferase activity"/>
    <property type="evidence" value="ECO:0007669"/>
    <property type="project" value="TreeGrafter"/>
</dbReference>
<dbReference type="AlphaFoldDB" id="G8YDC6"/>
<sequence>MIRVGNLNRCALRSAKVAFRNIPVHSITYNRTPVVSNACAWPIKKQANHFRYYSVLSQSPEAKIYDYKRIKEITSNPSAHPDKLIIDVREPVEFEDGHIPNAINIPFKSSPGALDLSDEDFKENFGFDKPSSDKELIFYCLAGVRSAAAEELANTFGYQKRGNYVGSYEDWASNENKKSK</sequence>
<accession>G8YDC6</accession>
<reference evidence="2 3" key="1">
    <citation type="journal article" date="2012" name="G3 (Bethesda)">
        <title>Pichia sorbitophila, an interspecies yeast hybrid reveals early steps of genome resolution following polyploidization.</title>
        <authorList>
            <person name="Leh Louis V."/>
            <person name="Despons L."/>
            <person name="Friedrich A."/>
            <person name="Martin T."/>
            <person name="Durrens P."/>
            <person name="Casaregola S."/>
            <person name="Neuveglise C."/>
            <person name="Fairhead C."/>
            <person name="Marck C."/>
            <person name="Cruz J.A."/>
            <person name="Straub M.L."/>
            <person name="Kugler V."/>
            <person name="Sacerdot C."/>
            <person name="Uzunov Z."/>
            <person name="Thierry A."/>
            <person name="Weiss S."/>
            <person name="Bleykasten C."/>
            <person name="De Montigny J."/>
            <person name="Jacques N."/>
            <person name="Jung P."/>
            <person name="Lemaire M."/>
            <person name="Mallet S."/>
            <person name="Morel G."/>
            <person name="Richard G.F."/>
            <person name="Sarkar A."/>
            <person name="Savel G."/>
            <person name="Schacherer J."/>
            <person name="Seret M.L."/>
            <person name="Talla E."/>
            <person name="Samson G."/>
            <person name="Jubin C."/>
            <person name="Poulain J."/>
            <person name="Vacherie B."/>
            <person name="Barbe V."/>
            <person name="Pelletier E."/>
            <person name="Sherman D.J."/>
            <person name="Westhof E."/>
            <person name="Weissenbach J."/>
            <person name="Baret P.V."/>
            <person name="Wincker P."/>
            <person name="Gaillardin C."/>
            <person name="Dujon B."/>
            <person name="Souciet J.L."/>
        </authorList>
    </citation>
    <scope>NUCLEOTIDE SEQUENCE [LARGE SCALE GENOMIC DNA]</scope>
    <source>
        <strain evidence="3">ATCC MYA-4447 / BCRC 22081 / CBS 7064 / NBRC 10061 / NRRL Y-12695</strain>
    </source>
</reference>
<name>G8YDC6_PICSO</name>
<dbReference type="OrthoDB" id="566238at2759"/>
<feature type="domain" description="Rhodanese" evidence="1">
    <location>
        <begin position="79"/>
        <end position="180"/>
    </location>
</feature>
<keyword evidence="3" id="KW-1185">Reference proteome</keyword>
<dbReference type="InParanoid" id="G8YDC6"/>
<dbReference type="CDD" id="cd01519">
    <property type="entry name" value="RHOD_HSP67B2"/>
    <property type="match status" value="1"/>
</dbReference>
<dbReference type="PANTHER" id="PTHR44086">
    <property type="entry name" value="THIOSULFATE SULFURTRANSFERASE RDL2, MITOCHONDRIAL-RELATED"/>
    <property type="match status" value="1"/>
</dbReference>
<dbReference type="Gene3D" id="3.40.250.10">
    <property type="entry name" value="Rhodanese-like domain"/>
    <property type="match status" value="1"/>
</dbReference>
<protein>
    <submittedName>
        <fullName evidence="2">Piso0_002727 protein</fullName>
    </submittedName>
</protein>
<dbReference type="PANTHER" id="PTHR44086:SF10">
    <property type="entry name" value="THIOSULFATE SULFURTRANSFERASE_RHODANESE-LIKE DOMAIN-CONTAINING PROTEIN 3"/>
    <property type="match status" value="1"/>
</dbReference>
<organism evidence="2 3">
    <name type="scientific">Pichia sorbitophila (strain ATCC MYA-4447 / BCRC 22081 / CBS 7064 / NBRC 10061 / NRRL Y-12695)</name>
    <name type="common">Hybrid yeast</name>
    <dbReference type="NCBI Taxonomy" id="559304"/>
    <lineage>
        <taxon>Eukaryota</taxon>
        <taxon>Fungi</taxon>
        <taxon>Dikarya</taxon>
        <taxon>Ascomycota</taxon>
        <taxon>Saccharomycotina</taxon>
        <taxon>Pichiomycetes</taxon>
        <taxon>Debaryomycetaceae</taxon>
        <taxon>Millerozyma</taxon>
    </lineage>
</organism>
<gene>
    <name evidence="2" type="primary">Piso0_002727</name>
    <name evidence="2" type="ORF">GNLVRS01_PISO0J18247g</name>
</gene>
<dbReference type="Pfam" id="PF00581">
    <property type="entry name" value="Rhodanese"/>
    <property type="match status" value="1"/>
</dbReference>